<protein>
    <submittedName>
        <fullName evidence="4">PSD1 and planctomycete cytochrome C domain-containing protein</fullName>
    </submittedName>
</protein>
<keyword evidence="5" id="KW-1185">Reference proteome</keyword>
<feature type="domain" description="DUF1549" evidence="1">
    <location>
        <begin position="161"/>
        <end position="366"/>
    </location>
</feature>
<reference evidence="4 5" key="1">
    <citation type="submission" date="2023-06" db="EMBL/GenBank/DDBJ databases">
        <title>Roseiconus lacunae JC819 isolated from Gulf of Mannar region, Tamil Nadu.</title>
        <authorList>
            <person name="Pk S."/>
            <person name="Ch S."/>
            <person name="Ch V.R."/>
        </authorList>
    </citation>
    <scope>NUCLEOTIDE SEQUENCE [LARGE SCALE GENOMIC DNA]</scope>
    <source>
        <strain evidence="4 5">JC819</strain>
    </source>
</reference>
<evidence type="ECO:0000259" key="2">
    <source>
        <dbReference type="Pfam" id="PF07587"/>
    </source>
</evidence>
<evidence type="ECO:0000259" key="3">
    <source>
        <dbReference type="Pfam" id="PF07635"/>
    </source>
</evidence>
<name>A0ABT7PLB4_9BACT</name>
<dbReference type="InterPro" id="IPR011444">
    <property type="entry name" value="DUF1549"/>
</dbReference>
<dbReference type="Proteomes" id="UP001239462">
    <property type="component" value="Unassembled WGS sequence"/>
</dbReference>
<dbReference type="InterPro" id="IPR036909">
    <property type="entry name" value="Cyt_c-like_dom_sf"/>
</dbReference>
<dbReference type="PANTHER" id="PTHR35889">
    <property type="entry name" value="CYCLOINULO-OLIGOSACCHARIDE FRUCTANOTRANSFERASE-RELATED"/>
    <property type="match status" value="1"/>
</dbReference>
<dbReference type="InterPro" id="IPR011429">
    <property type="entry name" value="Cyt_c_Planctomycete-type"/>
</dbReference>
<feature type="domain" description="DUF1553" evidence="2">
    <location>
        <begin position="485"/>
        <end position="755"/>
    </location>
</feature>
<feature type="domain" description="Cytochrome C Planctomycete-type" evidence="3">
    <location>
        <begin position="58"/>
        <end position="113"/>
    </location>
</feature>
<evidence type="ECO:0000313" key="5">
    <source>
        <dbReference type="Proteomes" id="UP001239462"/>
    </source>
</evidence>
<dbReference type="Pfam" id="PF07583">
    <property type="entry name" value="PSCyt2"/>
    <property type="match status" value="1"/>
</dbReference>
<dbReference type="PROSITE" id="PS51257">
    <property type="entry name" value="PROKAR_LIPOPROTEIN"/>
    <property type="match status" value="1"/>
</dbReference>
<sequence length="813" mass="90953">MANSRNSHCHTASNWAGLACKGLAVAFAWLGLAPAAELDGGETLSFNRDVRPILSNHCFACHGPDEAHRGADLRLDQAEAAHEYAIVPGNADESEIIARILETDEDVRMPPADIGKRLTEDEIQILRRWVDAGAPYEAYWAYVPPKPVSIPPGAASGVNAIDSLVRRDLDRQRHHAAELATRRNQLRRLSLDLLGLPPSPEQVDQFLKDDQPDAYLRRVDELLASPRFGERFAEYWLDLVRFADTVGYHGDQIHNIAPYRDWVIDSINQNKSLDQFSREQLAGDLLDEPTTDQLIASGYNRLLQTTHEGGLQPKEYRAIYAADRVRNVSEVWMAATMGCCQCHDHKYDPYTALDFYSMAAFFADVDDEAHFKNGSNALPTRREPEIDVLSATDRMRLESIDRAIAEAKEQGDTAIAEMLREQREEIDGRRVRTMITKAMQSPRETRFLPRGNWLDESGDVVAPAVPAFLGDIHRFAKLAPDARANRLHLANWLFDCEEGIGRLTARVFANRLWYLYSGQGISPSLADFGGQGQPPRHSALLDHLAGVLIDSDWDIKATVRIIVTSETYRRQVAAASELHNKTSQSELSSLVGAVQSGHRLPAETVRDSLLFISGLLDDQVGGQSAKPFQPAGYYRHLNFPRRTYQHDSGAMQWRRGVYTHWQRQFVHPMMKALDAPSREECTAQRSRSNTPLESLALLNDPTFVIAAQAFAARVLRETESSSGAATETQDRIHHAFRLALSRKADPIELQTLLDLFDAEHKRYQTDAAAADGLLSLADATPIAWPTESGMAERAAWTSACRVIFNLHETLYRP</sequence>
<dbReference type="Pfam" id="PF07635">
    <property type="entry name" value="PSCyt1"/>
    <property type="match status" value="1"/>
</dbReference>
<gene>
    <name evidence="4" type="ORF">QTN89_17700</name>
</gene>
<dbReference type="InterPro" id="IPR022655">
    <property type="entry name" value="DUF1553"/>
</dbReference>
<dbReference type="Pfam" id="PF07587">
    <property type="entry name" value="PSD1"/>
    <property type="match status" value="1"/>
</dbReference>
<organism evidence="4 5">
    <name type="scientific">Roseiconus lacunae</name>
    <dbReference type="NCBI Taxonomy" id="2605694"/>
    <lineage>
        <taxon>Bacteria</taxon>
        <taxon>Pseudomonadati</taxon>
        <taxon>Planctomycetota</taxon>
        <taxon>Planctomycetia</taxon>
        <taxon>Pirellulales</taxon>
        <taxon>Pirellulaceae</taxon>
        <taxon>Roseiconus</taxon>
    </lineage>
</organism>
<evidence type="ECO:0000313" key="4">
    <source>
        <dbReference type="EMBL" id="MDM4017286.1"/>
    </source>
</evidence>
<dbReference type="PANTHER" id="PTHR35889:SF3">
    <property type="entry name" value="F-BOX DOMAIN-CONTAINING PROTEIN"/>
    <property type="match status" value="1"/>
</dbReference>
<comment type="caution">
    <text evidence="4">The sequence shown here is derived from an EMBL/GenBank/DDBJ whole genome shotgun (WGS) entry which is preliminary data.</text>
</comment>
<dbReference type="EMBL" id="JASZZN010000013">
    <property type="protein sequence ID" value="MDM4017286.1"/>
    <property type="molecule type" value="Genomic_DNA"/>
</dbReference>
<dbReference type="RefSeq" id="WP_289164732.1">
    <property type="nucleotide sequence ID" value="NZ_JASZZN010000013.1"/>
</dbReference>
<dbReference type="SUPFAM" id="SSF46626">
    <property type="entry name" value="Cytochrome c"/>
    <property type="match status" value="1"/>
</dbReference>
<accession>A0ABT7PLB4</accession>
<proteinExistence type="predicted"/>
<evidence type="ECO:0000259" key="1">
    <source>
        <dbReference type="Pfam" id="PF07583"/>
    </source>
</evidence>